<name>A0A699Z2F4_HAELA</name>
<sequence>MDLHLYKKRLLSAQLPGQVKECLAAALRWSRPLRPWLLLVKGA</sequence>
<evidence type="ECO:0000313" key="2">
    <source>
        <dbReference type="Proteomes" id="UP000485058"/>
    </source>
</evidence>
<organism evidence="1 2">
    <name type="scientific">Haematococcus lacustris</name>
    <name type="common">Green alga</name>
    <name type="synonym">Haematococcus pluvialis</name>
    <dbReference type="NCBI Taxonomy" id="44745"/>
    <lineage>
        <taxon>Eukaryota</taxon>
        <taxon>Viridiplantae</taxon>
        <taxon>Chlorophyta</taxon>
        <taxon>core chlorophytes</taxon>
        <taxon>Chlorophyceae</taxon>
        <taxon>CS clade</taxon>
        <taxon>Chlamydomonadales</taxon>
        <taxon>Haematococcaceae</taxon>
        <taxon>Haematococcus</taxon>
    </lineage>
</organism>
<comment type="caution">
    <text evidence="1">The sequence shown here is derived from an EMBL/GenBank/DDBJ whole genome shotgun (WGS) entry which is preliminary data.</text>
</comment>
<gene>
    <name evidence="1" type="ORF">HaLaN_12602</name>
</gene>
<dbReference type="EMBL" id="BLLF01000963">
    <property type="protein sequence ID" value="GFH16221.1"/>
    <property type="molecule type" value="Genomic_DNA"/>
</dbReference>
<evidence type="ECO:0000313" key="1">
    <source>
        <dbReference type="EMBL" id="GFH16221.1"/>
    </source>
</evidence>
<keyword evidence="2" id="KW-1185">Reference proteome</keyword>
<dbReference type="Proteomes" id="UP000485058">
    <property type="component" value="Unassembled WGS sequence"/>
</dbReference>
<dbReference type="AlphaFoldDB" id="A0A699Z2F4"/>
<proteinExistence type="predicted"/>
<accession>A0A699Z2F4</accession>
<reference evidence="1 2" key="1">
    <citation type="submission" date="2020-02" db="EMBL/GenBank/DDBJ databases">
        <title>Draft genome sequence of Haematococcus lacustris strain NIES-144.</title>
        <authorList>
            <person name="Morimoto D."/>
            <person name="Nakagawa S."/>
            <person name="Yoshida T."/>
            <person name="Sawayama S."/>
        </authorList>
    </citation>
    <scope>NUCLEOTIDE SEQUENCE [LARGE SCALE GENOMIC DNA]</scope>
    <source>
        <strain evidence="1 2">NIES-144</strain>
    </source>
</reference>
<protein>
    <submittedName>
        <fullName evidence="1">Uncharacterized protein</fullName>
    </submittedName>
</protein>